<proteinExistence type="predicted"/>
<evidence type="ECO:0000313" key="2">
    <source>
        <dbReference type="Proteomes" id="UP001165101"/>
    </source>
</evidence>
<sequence length="1208" mass="135529">MDFEPEFKQPSNHEFQTPSIPQPQRQYNSYQDDLYKVDSSNINSESISMNYNQQTQLKQQYQKSQSHSQLQQRKQKPSKQHNKKPPVPQPPQSVSKKPSPSIPPSHKQPQKTSTKSLTKPKEKAPIVPPKPVNKMRKISMRSQNNSLTDGSNNASTTLSSTKSFAIPEKPEKTTMFMSPIKKGKSLKLIDDNEDKDDLMVTTGEDRKVHQTNFEEAIRMATDNKINSVNSWNFALIDYFHDMNLLRENEGGSINFQKAGATLEGCMKIYSHRVDSVAVDTGKLLSGLGKKGEDEDDDSNDNNNNNINNGGIEDASENFNVDANGDHIMSNGISNSGNGNNINGINSNNVDISGNKKNKLKIPRKTLVEKFSALQLRKFETELNIDPLFKKTLAEFDEGGTSALLLNSLNIDIDGRIVFDASTPSHGIGNDQEKDLDSIKNSNASGTNKDESATNSSSSSNSDEKMESDTIIDTIKDDVNEGLLGGLSMESDLKDEMEGDGEFEKFGNLKMLLNSSLNNDEIDIDDCAVCHSITELENVLKDSTKLKKFLQDINGTANITQDLSELNEDEESSDGLDEGDKLMEDKDVVILDNIGTFDDFNDDIALPDNIVEDDDDEQDEGIEGKEESGEGNAEKKDTSTEANGSDKDRSTSAEYLKEEDKELIDFFDKSSKKSWGGQKDSNGNWKVSQYKRKLGKLDSNEDSKNQDGDQNNDEANEDEDEEDNEDEGFTGKKRKGKKGKKNGKIENNKKLKLQDDNDDAIIDFVNISYIPKDQLDKEMIEEETIIFARPKKPSAINMPMDSRTSTESTVLPEDMHYTSVKLTKTFIKPTLNIGLFTKKKKINSSNKISLLNNDSYKLKLNKGSIGFYDDNEDDEFDEEEDDDEDNGDEENSNKYKKSNFIIDEKIWARKYEEKQEIDDNKISSKNGKSGDFFNDFDDGFDNALYDDNDDDDNDEKIGTFDIPVTQPTQVNDEVSNALDKIPAVVATATTDKTLSDSALSTSEDKLAVGESTNTTITTSSTGNGGDKNGGDLVKPSISNENTKTKNVTKEEKKVSFPVKPKVSFEFGRKQLSYAKKAKKINVKFLKDNLWKAVMRKEHIENIKLQREKQKNKNNLLSNDVNNNDSNKDKEINKDNDEGREKEEEIKDQFIETSLSELAKDVSKNYENKDKKELSTSFFFICMLHLANEHGLEIKNNGDYSDLTIFKPEK</sequence>
<dbReference type="EMBL" id="BSXV01000530">
    <property type="protein sequence ID" value="GME89487.1"/>
    <property type="molecule type" value="Genomic_DNA"/>
</dbReference>
<organism evidence="1 2">
    <name type="scientific">Candida boidinii</name>
    <name type="common">Yeast</name>
    <dbReference type="NCBI Taxonomy" id="5477"/>
    <lineage>
        <taxon>Eukaryota</taxon>
        <taxon>Fungi</taxon>
        <taxon>Dikarya</taxon>
        <taxon>Ascomycota</taxon>
        <taxon>Saccharomycotina</taxon>
        <taxon>Pichiomycetes</taxon>
        <taxon>Pichiales</taxon>
        <taxon>Pichiaceae</taxon>
        <taxon>Ogataea</taxon>
        <taxon>Ogataea/Candida clade</taxon>
    </lineage>
</organism>
<name>A0ACB5TIV7_CANBO</name>
<protein>
    <submittedName>
        <fullName evidence="1">Unnamed protein product</fullName>
    </submittedName>
</protein>
<gene>
    <name evidence="1" type="ORF">Cboi01_000142000</name>
</gene>
<accession>A0ACB5TIV7</accession>
<keyword evidence="2" id="KW-1185">Reference proteome</keyword>
<comment type="caution">
    <text evidence="1">The sequence shown here is derived from an EMBL/GenBank/DDBJ whole genome shotgun (WGS) entry which is preliminary data.</text>
</comment>
<evidence type="ECO:0000313" key="1">
    <source>
        <dbReference type="EMBL" id="GME89487.1"/>
    </source>
</evidence>
<reference evidence="1" key="1">
    <citation type="submission" date="2023-04" db="EMBL/GenBank/DDBJ databases">
        <title>Candida boidinii NBRC 1967.</title>
        <authorList>
            <person name="Ichikawa N."/>
            <person name="Sato H."/>
            <person name="Tonouchi N."/>
        </authorList>
    </citation>
    <scope>NUCLEOTIDE SEQUENCE</scope>
    <source>
        <strain evidence="1">NBRC 1967</strain>
    </source>
</reference>
<dbReference type="Proteomes" id="UP001165101">
    <property type="component" value="Unassembled WGS sequence"/>
</dbReference>